<dbReference type="AlphaFoldDB" id="A0A840W795"/>
<comment type="caution">
    <text evidence="7">The sequence shown here is derived from an EMBL/GenBank/DDBJ whole genome shotgun (WGS) entry which is preliminary data.</text>
</comment>
<sequence>MIAVTRTGKAPDLISPEFAADPYRAYSLLREHSPLLWHEPTSSYVLSRYEDVRRVFQDREGAFSTENYGWQLEPVHGRTILQLDGRDHSTRRALVAPAFRGRELQERFLPVIERNSRALIDGFRHRGRVDLVSEYATRFPINVIVDMLGLDQGDHDRFHDWYSAIIAFLGNLSQDPGVTEAGLRTRDEFADYLLPIIAERRKNPGDDLLSKLCQAEVDGTRMTDEEVKAFCSLLLAAGGETTDKALASLFANLITHPEQLAAVREDRSLIPRAFAESLRLTPPVQMIMRQAARDVEIGGGTVPAGATVTCLIGSANRDPDRFHAPEAFDLYRSELSETTSFSAAAEHLSFALGRHFCVGALLAEAEVRVGVNDLLDAMPDLRLAEGAELVEQGLFTRGLRELPLEFSPVPQQRGAR</sequence>
<evidence type="ECO:0000313" key="7">
    <source>
        <dbReference type="EMBL" id="MBB5491904.1"/>
    </source>
</evidence>
<evidence type="ECO:0000256" key="5">
    <source>
        <dbReference type="ARBA" id="ARBA00023004"/>
    </source>
</evidence>
<evidence type="ECO:0000256" key="6">
    <source>
        <dbReference type="ARBA" id="ARBA00023033"/>
    </source>
</evidence>
<gene>
    <name evidence="7" type="ORF">HNR07_003041</name>
</gene>
<proteinExistence type="inferred from homology"/>
<dbReference type="Gene3D" id="1.10.630.10">
    <property type="entry name" value="Cytochrome P450"/>
    <property type="match status" value="1"/>
</dbReference>
<keyword evidence="4 7" id="KW-0560">Oxidoreductase</keyword>
<evidence type="ECO:0000256" key="4">
    <source>
        <dbReference type="ARBA" id="ARBA00023002"/>
    </source>
</evidence>
<keyword evidence="3" id="KW-0479">Metal-binding</keyword>
<evidence type="ECO:0000256" key="3">
    <source>
        <dbReference type="ARBA" id="ARBA00022723"/>
    </source>
</evidence>
<dbReference type="GO" id="GO:0020037">
    <property type="term" value="F:heme binding"/>
    <property type="evidence" value="ECO:0007669"/>
    <property type="project" value="InterPro"/>
</dbReference>
<evidence type="ECO:0000256" key="2">
    <source>
        <dbReference type="ARBA" id="ARBA00022617"/>
    </source>
</evidence>
<dbReference type="FunFam" id="1.10.630.10:FF:000018">
    <property type="entry name" value="Cytochrome P450 monooxygenase"/>
    <property type="match status" value="1"/>
</dbReference>
<protein>
    <submittedName>
        <fullName evidence="7">Pulcherriminic acid synthase</fullName>
        <ecNumber evidence="7">1.14.15.13</ecNumber>
    </submittedName>
</protein>
<dbReference type="GO" id="GO:0004497">
    <property type="term" value="F:monooxygenase activity"/>
    <property type="evidence" value="ECO:0007669"/>
    <property type="project" value="UniProtKB-KW"/>
</dbReference>
<dbReference type="PRINTS" id="PR00359">
    <property type="entry name" value="BP450"/>
</dbReference>
<name>A0A840W795_9ACTN</name>
<keyword evidence="5" id="KW-0408">Iron</keyword>
<organism evidence="7 8">
    <name type="scientific">Nocardiopsis metallicus</name>
    <dbReference type="NCBI Taxonomy" id="179819"/>
    <lineage>
        <taxon>Bacteria</taxon>
        <taxon>Bacillati</taxon>
        <taxon>Actinomycetota</taxon>
        <taxon>Actinomycetes</taxon>
        <taxon>Streptosporangiales</taxon>
        <taxon>Nocardiopsidaceae</taxon>
        <taxon>Nocardiopsis</taxon>
    </lineage>
</organism>
<dbReference type="SUPFAM" id="SSF48264">
    <property type="entry name" value="Cytochrome P450"/>
    <property type="match status" value="1"/>
</dbReference>
<dbReference type="GO" id="GO:0005506">
    <property type="term" value="F:iron ion binding"/>
    <property type="evidence" value="ECO:0007669"/>
    <property type="project" value="InterPro"/>
</dbReference>
<dbReference type="GO" id="GO:0016705">
    <property type="term" value="F:oxidoreductase activity, acting on paired donors, with incorporation or reduction of molecular oxygen"/>
    <property type="evidence" value="ECO:0007669"/>
    <property type="project" value="InterPro"/>
</dbReference>
<dbReference type="InterPro" id="IPR036396">
    <property type="entry name" value="Cyt_P450_sf"/>
</dbReference>
<dbReference type="PANTHER" id="PTHR46696:SF3">
    <property type="entry name" value="PULCHERRIMINIC ACID SYNTHASE"/>
    <property type="match status" value="1"/>
</dbReference>
<dbReference type="EMBL" id="JACHDO010000001">
    <property type="protein sequence ID" value="MBB5491904.1"/>
    <property type="molecule type" value="Genomic_DNA"/>
</dbReference>
<accession>A0A840W795</accession>
<evidence type="ECO:0000313" key="8">
    <source>
        <dbReference type="Proteomes" id="UP000579647"/>
    </source>
</evidence>
<dbReference type="PANTHER" id="PTHR46696">
    <property type="entry name" value="P450, PUTATIVE (EUROFUNG)-RELATED"/>
    <property type="match status" value="1"/>
</dbReference>
<dbReference type="EC" id="1.14.15.13" evidence="7"/>
<keyword evidence="8" id="KW-1185">Reference proteome</keyword>
<dbReference type="Proteomes" id="UP000579647">
    <property type="component" value="Unassembled WGS sequence"/>
</dbReference>
<reference evidence="7 8" key="1">
    <citation type="submission" date="2020-08" db="EMBL/GenBank/DDBJ databases">
        <title>Sequencing the genomes of 1000 actinobacteria strains.</title>
        <authorList>
            <person name="Klenk H.-P."/>
        </authorList>
    </citation>
    <scope>NUCLEOTIDE SEQUENCE [LARGE SCALE GENOMIC DNA]</scope>
    <source>
        <strain evidence="7 8">DSM 44598</strain>
    </source>
</reference>
<dbReference type="InterPro" id="IPR001128">
    <property type="entry name" value="Cyt_P450"/>
</dbReference>
<dbReference type="Pfam" id="PF00067">
    <property type="entry name" value="p450"/>
    <property type="match status" value="1"/>
</dbReference>
<comment type="similarity">
    <text evidence="1">Belongs to the cytochrome P450 family.</text>
</comment>
<evidence type="ECO:0000256" key="1">
    <source>
        <dbReference type="ARBA" id="ARBA00010617"/>
    </source>
</evidence>
<keyword evidence="2" id="KW-0349">Heme</keyword>
<keyword evidence="6" id="KW-0503">Monooxygenase</keyword>
<dbReference type="InterPro" id="IPR002397">
    <property type="entry name" value="Cyt_P450_B"/>
</dbReference>